<name>A0A0N4X0R8_HAEPC</name>
<gene>
    <name evidence="2" type="ORF">HPLM_LOCUS17865</name>
</gene>
<evidence type="ECO:0000256" key="1">
    <source>
        <dbReference type="SAM" id="SignalP"/>
    </source>
</evidence>
<dbReference type="AlphaFoldDB" id="A0A0N4X0R8"/>
<evidence type="ECO:0000313" key="2">
    <source>
        <dbReference type="EMBL" id="VDO67384.1"/>
    </source>
</evidence>
<dbReference type="Proteomes" id="UP000268014">
    <property type="component" value="Unassembled WGS sequence"/>
</dbReference>
<keyword evidence="1" id="KW-0732">Signal</keyword>
<evidence type="ECO:0000313" key="3">
    <source>
        <dbReference type="Proteomes" id="UP000268014"/>
    </source>
</evidence>
<sequence length="102" mass="11673">MYLLTIVVMEILFIKQEVVVAREVIHFLHRCSQHGIIPDLFDDDDDKTKILFEKCGIQQRSTVAAEPNLRSIMDESKVIRDSIPPGTEVKLQGKFNGFVDEL</sequence>
<reference evidence="4" key="1">
    <citation type="submission" date="2017-02" db="UniProtKB">
        <authorList>
            <consortium name="WormBaseParasite"/>
        </authorList>
    </citation>
    <scope>IDENTIFICATION</scope>
</reference>
<keyword evidence="3" id="KW-1185">Reference proteome</keyword>
<evidence type="ECO:0000313" key="4">
    <source>
        <dbReference type="WBParaSite" id="HPLM_0001787301-mRNA-1"/>
    </source>
</evidence>
<organism evidence="4">
    <name type="scientific">Haemonchus placei</name>
    <name type="common">Barber's pole worm</name>
    <dbReference type="NCBI Taxonomy" id="6290"/>
    <lineage>
        <taxon>Eukaryota</taxon>
        <taxon>Metazoa</taxon>
        <taxon>Ecdysozoa</taxon>
        <taxon>Nematoda</taxon>
        <taxon>Chromadorea</taxon>
        <taxon>Rhabditida</taxon>
        <taxon>Rhabditina</taxon>
        <taxon>Rhabditomorpha</taxon>
        <taxon>Strongyloidea</taxon>
        <taxon>Trichostrongylidae</taxon>
        <taxon>Haemonchus</taxon>
    </lineage>
</organism>
<feature type="chain" id="PRO_5043124218" evidence="1">
    <location>
        <begin position="22"/>
        <end position="102"/>
    </location>
</feature>
<feature type="signal peptide" evidence="1">
    <location>
        <begin position="1"/>
        <end position="21"/>
    </location>
</feature>
<reference evidence="2 3" key="2">
    <citation type="submission" date="2018-11" db="EMBL/GenBank/DDBJ databases">
        <authorList>
            <consortium name="Pathogen Informatics"/>
        </authorList>
    </citation>
    <scope>NUCLEOTIDE SEQUENCE [LARGE SCALE GENOMIC DNA]</scope>
    <source>
        <strain evidence="2 3">MHpl1</strain>
    </source>
</reference>
<dbReference type="EMBL" id="UZAF01020193">
    <property type="protein sequence ID" value="VDO67384.1"/>
    <property type="molecule type" value="Genomic_DNA"/>
</dbReference>
<accession>A0A0N4X0R8</accession>
<proteinExistence type="predicted"/>
<protein>
    <submittedName>
        <fullName evidence="4">Skp1_POZ domain-containing protein</fullName>
    </submittedName>
</protein>
<dbReference type="WBParaSite" id="HPLM_0001787301-mRNA-1">
    <property type="protein sequence ID" value="HPLM_0001787301-mRNA-1"/>
    <property type="gene ID" value="HPLM_0001787301"/>
</dbReference>